<dbReference type="InterPro" id="IPR020568">
    <property type="entry name" value="Ribosomal_Su5_D2-typ_SF"/>
</dbReference>
<reference evidence="3 4" key="1">
    <citation type="journal article" date="2011" name="Stand. Genomic Sci.">
        <title>Complete genome sequence of Parvibaculum lavamentivorans type strain (DS-1(T)).</title>
        <authorList>
            <person name="Schleheck D."/>
            <person name="Weiss M."/>
            <person name="Pitluck S."/>
            <person name="Bruce D."/>
            <person name="Land M.L."/>
            <person name="Han S."/>
            <person name="Saunders E."/>
            <person name="Tapia R."/>
            <person name="Detter C."/>
            <person name="Brettin T."/>
            <person name="Han J."/>
            <person name="Woyke T."/>
            <person name="Goodwin L."/>
            <person name="Pennacchio L."/>
            <person name="Nolan M."/>
            <person name="Cook A.M."/>
            <person name="Kjelleberg S."/>
            <person name="Thomas T."/>
        </authorList>
    </citation>
    <scope>NUCLEOTIDE SEQUENCE [LARGE SCALE GENOMIC DNA]</scope>
    <source>
        <strain evidence="4">DS-1 / DSM 13023 / NCIMB 13966</strain>
    </source>
</reference>
<protein>
    <submittedName>
        <fullName evidence="3">Mg chelatase, subunit ChlI</fullName>
    </submittedName>
</protein>
<organism evidence="3 4">
    <name type="scientific">Parvibaculum lavamentivorans (strain DS-1 / DSM 13023 / NCIMB 13966)</name>
    <dbReference type="NCBI Taxonomy" id="402881"/>
    <lineage>
        <taxon>Bacteria</taxon>
        <taxon>Pseudomonadati</taxon>
        <taxon>Pseudomonadota</taxon>
        <taxon>Alphaproteobacteria</taxon>
        <taxon>Hyphomicrobiales</taxon>
        <taxon>Parvibaculaceae</taxon>
        <taxon>Parvibaculum</taxon>
    </lineage>
</organism>
<dbReference type="EMBL" id="CP000774">
    <property type="protein sequence ID" value="ABS65192.1"/>
    <property type="molecule type" value="Genomic_DNA"/>
</dbReference>
<dbReference type="InterPro" id="IPR045006">
    <property type="entry name" value="CHLI-like"/>
</dbReference>
<dbReference type="AlphaFoldDB" id="A7HZ59"/>
<dbReference type="RefSeq" id="WP_012112452.1">
    <property type="nucleotide sequence ID" value="NC_009719.1"/>
</dbReference>
<dbReference type="Pfam" id="PF01078">
    <property type="entry name" value="Mg_chelatase"/>
    <property type="match status" value="1"/>
</dbReference>
<dbReference type="CDD" id="cd00009">
    <property type="entry name" value="AAA"/>
    <property type="match status" value="1"/>
</dbReference>
<evidence type="ECO:0000313" key="3">
    <source>
        <dbReference type="EMBL" id="ABS65192.1"/>
    </source>
</evidence>
<dbReference type="SMART" id="SM00382">
    <property type="entry name" value="AAA"/>
    <property type="match status" value="1"/>
</dbReference>
<dbReference type="PANTHER" id="PTHR32039:SF7">
    <property type="entry name" value="COMPETENCE PROTEIN COMM"/>
    <property type="match status" value="1"/>
</dbReference>
<dbReference type="PANTHER" id="PTHR32039">
    <property type="entry name" value="MAGNESIUM-CHELATASE SUBUNIT CHLI"/>
    <property type="match status" value="1"/>
</dbReference>
<evidence type="ECO:0000259" key="2">
    <source>
        <dbReference type="SMART" id="SM00382"/>
    </source>
</evidence>
<name>A7HZ59_PARL1</name>
<dbReference type="InterPro" id="IPR004482">
    <property type="entry name" value="Mg_chelat-rel"/>
</dbReference>
<dbReference type="GO" id="GO:0005524">
    <property type="term" value="F:ATP binding"/>
    <property type="evidence" value="ECO:0007669"/>
    <property type="project" value="InterPro"/>
</dbReference>
<feature type="domain" description="AAA+ ATPase" evidence="2">
    <location>
        <begin position="213"/>
        <end position="395"/>
    </location>
</feature>
<dbReference type="SUPFAM" id="SSF54211">
    <property type="entry name" value="Ribosomal protein S5 domain 2-like"/>
    <property type="match status" value="1"/>
</dbReference>
<dbReference type="KEGG" id="pla:Plav_3594"/>
<dbReference type="InterPro" id="IPR025158">
    <property type="entry name" value="Mg_chelat-rel_C"/>
</dbReference>
<dbReference type="OrthoDB" id="9813147at2"/>
<dbReference type="Pfam" id="PF13335">
    <property type="entry name" value="Mg_chelatase_C"/>
    <property type="match status" value="1"/>
</dbReference>
<dbReference type="Pfam" id="PF13541">
    <property type="entry name" value="ChlI"/>
    <property type="match status" value="1"/>
</dbReference>
<proteinExistence type="inferred from homology"/>
<comment type="similarity">
    <text evidence="1">Belongs to the Mg-chelatase subunits D/I family. ComM subfamily.</text>
</comment>
<dbReference type="HOGENOM" id="CLU_026145_1_1_5"/>
<dbReference type="Gene3D" id="3.40.50.300">
    <property type="entry name" value="P-loop containing nucleotide triphosphate hydrolases"/>
    <property type="match status" value="1"/>
</dbReference>
<accession>A7HZ59</accession>
<gene>
    <name evidence="3" type="ordered locus">Plav_3594</name>
</gene>
<evidence type="ECO:0000313" key="4">
    <source>
        <dbReference type="Proteomes" id="UP000006377"/>
    </source>
</evidence>
<dbReference type="NCBIfam" id="TIGR00368">
    <property type="entry name" value="YifB family Mg chelatase-like AAA ATPase"/>
    <property type="match status" value="1"/>
</dbReference>
<dbReference type="STRING" id="402881.Plav_3594"/>
<sequence length="516" mass="53932">MVAHIETIAFQGVEARPVDVQVHIAGGVVGFAVVGLGDKAVAESRERVRAALQAIGLGLPAKRITVNLAPADLPKEGSHYDLPIALGLLVVMGVLPPQELERFVVIGELSLDGTINPVAGALPAAIAANARGKGLICPHECGPEAAWAGMGADNPGGVLAPRSIIALVNHFRGTQVLSEPEPMKAVETGVMPDLRDIKGQESAKRALEVAAAGGHNMLMVGPPGSGKSMLAARLPGILPPLSPHEMLETSMVASLAGELLKTGIGRRRPFRAPHHSASMPALIGGGLRVKPGEASLAHRGVLFLDELPEFPRQVLDSLRQPLETGEAVVARANAHVTFPARFQLVAAMNPCRCGHAGDAARACPRVPRCVGDYQAKLSGPMLDRIDIHIEVPPVAHADLALPPPAEGSAEVGLRVAAARDIQQARFAELVGPGSMLLNSHVEGELLDRIAAPDDAGRRLLGEAAERMGLTARGYHRVLRVARTLADLEGKDGVLRLHIAEALAYRETVAGKLGAAA</sequence>
<dbReference type="InterPro" id="IPR027417">
    <property type="entry name" value="P-loop_NTPase"/>
</dbReference>
<dbReference type="Gene3D" id="3.30.230.10">
    <property type="match status" value="1"/>
</dbReference>
<dbReference type="InterPro" id="IPR000523">
    <property type="entry name" value="Mg_chelatse_chII-like_cat_dom"/>
</dbReference>
<evidence type="ECO:0000256" key="1">
    <source>
        <dbReference type="ARBA" id="ARBA00006354"/>
    </source>
</evidence>
<dbReference type="SUPFAM" id="SSF52540">
    <property type="entry name" value="P-loop containing nucleoside triphosphate hydrolases"/>
    <property type="match status" value="1"/>
</dbReference>
<dbReference type="Proteomes" id="UP000006377">
    <property type="component" value="Chromosome"/>
</dbReference>
<dbReference type="eggNOG" id="COG0606">
    <property type="taxonomic scope" value="Bacteria"/>
</dbReference>
<dbReference type="InterPro" id="IPR003593">
    <property type="entry name" value="AAA+_ATPase"/>
</dbReference>
<dbReference type="InterPro" id="IPR014721">
    <property type="entry name" value="Ribsml_uS5_D2-typ_fold_subgr"/>
</dbReference>
<keyword evidence="4" id="KW-1185">Reference proteome</keyword>